<dbReference type="Proteomes" id="UP000887159">
    <property type="component" value="Unassembled WGS sequence"/>
</dbReference>
<name>A0A8X6T6D2_TRICX</name>
<dbReference type="Gene3D" id="3.30.420.10">
    <property type="entry name" value="Ribonuclease H-like superfamily/Ribonuclease H"/>
    <property type="match status" value="1"/>
</dbReference>
<proteinExistence type="predicted"/>
<evidence type="ECO:0000313" key="3">
    <source>
        <dbReference type="Proteomes" id="UP000887159"/>
    </source>
</evidence>
<sequence>MMQGRISESAEDQEERLECQRNATHPSKMAIWKDKENVVCSYNPSIDYYKSDASCTLRLFLIVAPPLRQDNARPHVAKTVRDFFSAQHIQILPWLAYSPVMSPIDHMWDLVRRRFARDPRPEASKDELLLGIQAIWNSLPQAVIQNLLDSIPRRIVTLIAARGGYTKY</sequence>
<feature type="region of interest" description="Disordered" evidence="1">
    <location>
        <begin position="1"/>
        <end position="20"/>
    </location>
</feature>
<dbReference type="GO" id="GO:0003676">
    <property type="term" value="F:nucleic acid binding"/>
    <property type="evidence" value="ECO:0007669"/>
    <property type="project" value="InterPro"/>
</dbReference>
<evidence type="ECO:0000313" key="2">
    <source>
        <dbReference type="EMBL" id="GFY21306.1"/>
    </source>
</evidence>
<gene>
    <name evidence="2" type="ORF">TNCV_3993501</name>
</gene>
<dbReference type="InterPro" id="IPR036397">
    <property type="entry name" value="RNaseH_sf"/>
</dbReference>
<keyword evidence="3" id="KW-1185">Reference proteome</keyword>
<accession>A0A8X6T6D2</accession>
<evidence type="ECO:0000256" key="1">
    <source>
        <dbReference type="SAM" id="MobiDB-lite"/>
    </source>
</evidence>
<organism evidence="2 3">
    <name type="scientific">Trichonephila clavipes</name>
    <name type="common">Golden silk orbweaver</name>
    <name type="synonym">Nephila clavipes</name>
    <dbReference type="NCBI Taxonomy" id="2585209"/>
    <lineage>
        <taxon>Eukaryota</taxon>
        <taxon>Metazoa</taxon>
        <taxon>Ecdysozoa</taxon>
        <taxon>Arthropoda</taxon>
        <taxon>Chelicerata</taxon>
        <taxon>Arachnida</taxon>
        <taxon>Araneae</taxon>
        <taxon>Araneomorphae</taxon>
        <taxon>Entelegynae</taxon>
        <taxon>Araneoidea</taxon>
        <taxon>Nephilidae</taxon>
        <taxon>Trichonephila</taxon>
    </lineage>
</organism>
<reference evidence="2" key="1">
    <citation type="submission" date="2020-08" db="EMBL/GenBank/DDBJ databases">
        <title>Multicomponent nature underlies the extraordinary mechanical properties of spider dragline silk.</title>
        <authorList>
            <person name="Kono N."/>
            <person name="Nakamura H."/>
            <person name="Mori M."/>
            <person name="Yoshida Y."/>
            <person name="Ohtoshi R."/>
            <person name="Malay A.D."/>
            <person name="Moran D.A.P."/>
            <person name="Tomita M."/>
            <person name="Numata K."/>
            <person name="Arakawa K."/>
        </authorList>
    </citation>
    <scope>NUCLEOTIDE SEQUENCE</scope>
</reference>
<dbReference type="AlphaFoldDB" id="A0A8X6T6D2"/>
<protein>
    <submittedName>
        <fullName evidence="2">Uncharacterized protein</fullName>
    </submittedName>
</protein>
<dbReference type="EMBL" id="BMAU01021357">
    <property type="protein sequence ID" value="GFY21306.1"/>
    <property type="molecule type" value="Genomic_DNA"/>
</dbReference>
<comment type="caution">
    <text evidence="2">The sequence shown here is derived from an EMBL/GenBank/DDBJ whole genome shotgun (WGS) entry which is preliminary data.</text>
</comment>